<gene>
    <name evidence="6" type="ORF">GBAR_LOCUS17802</name>
</gene>
<keyword evidence="7" id="KW-1185">Reference proteome</keyword>
<name>A0AA35SLJ7_GEOBA</name>
<proteinExistence type="inferred from homology"/>
<sequence length="160" mass="18473">MSSCRVCGIIIQRWLHVRTNITEPSNFAQLARTRSLCSLVFRAHVSSKDSRVHMPTSVCYPYLSLGGKDDCSRALDSHVPTEKPLLRLVFSPFSITMATYTPTCISTTTALTYKGCPAPTLLPTEMETSSVLKKRRRKMNQHKYKKWRKKHRFLRRRLKK</sequence>
<evidence type="ECO:0000256" key="3">
    <source>
        <dbReference type="ARBA" id="ARBA00035647"/>
    </source>
</evidence>
<reference evidence="6" key="1">
    <citation type="submission" date="2023-03" db="EMBL/GenBank/DDBJ databases">
        <authorList>
            <person name="Steffen K."/>
            <person name="Cardenas P."/>
        </authorList>
    </citation>
    <scope>NUCLEOTIDE SEQUENCE</scope>
</reference>
<dbReference type="Pfam" id="PF08213">
    <property type="entry name" value="COX24_C"/>
    <property type="match status" value="1"/>
</dbReference>
<evidence type="ECO:0000256" key="4">
    <source>
        <dbReference type="ARBA" id="ARBA00035682"/>
    </source>
</evidence>
<protein>
    <recommendedName>
        <fullName evidence="4">Small ribosomal subunit protein mS38</fullName>
    </recommendedName>
</protein>
<evidence type="ECO:0000313" key="6">
    <source>
        <dbReference type="EMBL" id="CAI8031338.1"/>
    </source>
</evidence>
<organism evidence="6 7">
    <name type="scientific">Geodia barretti</name>
    <name type="common">Barrett's horny sponge</name>
    <dbReference type="NCBI Taxonomy" id="519541"/>
    <lineage>
        <taxon>Eukaryota</taxon>
        <taxon>Metazoa</taxon>
        <taxon>Porifera</taxon>
        <taxon>Demospongiae</taxon>
        <taxon>Heteroscleromorpha</taxon>
        <taxon>Tetractinellida</taxon>
        <taxon>Astrophorina</taxon>
        <taxon>Geodiidae</taxon>
        <taxon>Geodia</taxon>
    </lineage>
</organism>
<dbReference type="PANTHER" id="PTHR32035">
    <property type="entry name" value="AURORA KINASE A-INTERACTING PROTEIN"/>
    <property type="match status" value="1"/>
</dbReference>
<dbReference type="AlphaFoldDB" id="A0AA35SLJ7"/>
<dbReference type="PANTHER" id="PTHR32035:SF3">
    <property type="entry name" value="SMALL RIBOSOMAL SUBUNIT PROTEIN MS38"/>
    <property type="match status" value="1"/>
</dbReference>
<comment type="similarity">
    <text evidence="3">Belongs to the mitochondrion-specific ribosomal protein mS38 family.</text>
</comment>
<keyword evidence="2" id="KW-0496">Mitochondrion</keyword>
<evidence type="ECO:0000256" key="2">
    <source>
        <dbReference type="ARBA" id="ARBA00023128"/>
    </source>
</evidence>
<feature type="domain" description="Ribosomal protein mS38 C-terminal" evidence="5">
    <location>
        <begin position="127"/>
        <end position="160"/>
    </location>
</feature>
<dbReference type="GO" id="GO:0005739">
    <property type="term" value="C:mitochondrion"/>
    <property type="evidence" value="ECO:0007669"/>
    <property type="project" value="UniProtKB-SubCell"/>
</dbReference>
<dbReference type="InterPro" id="IPR013177">
    <property type="entry name" value="Ribosomal_mS38_C"/>
</dbReference>
<evidence type="ECO:0000256" key="1">
    <source>
        <dbReference type="ARBA" id="ARBA00004173"/>
    </source>
</evidence>
<dbReference type="SMART" id="SM01155">
    <property type="entry name" value="DUF1713"/>
    <property type="match status" value="1"/>
</dbReference>
<comment type="subcellular location">
    <subcellularLocation>
        <location evidence="1">Mitochondrion</location>
    </subcellularLocation>
</comment>
<evidence type="ECO:0000313" key="7">
    <source>
        <dbReference type="Proteomes" id="UP001174909"/>
    </source>
</evidence>
<comment type="caution">
    <text evidence="6">The sequence shown here is derived from an EMBL/GenBank/DDBJ whole genome shotgun (WGS) entry which is preliminary data.</text>
</comment>
<dbReference type="EMBL" id="CASHTH010002529">
    <property type="protein sequence ID" value="CAI8031338.1"/>
    <property type="molecule type" value="Genomic_DNA"/>
</dbReference>
<accession>A0AA35SLJ7</accession>
<dbReference type="Proteomes" id="UP001174909">
    <property type="component" value="Unassembled WGS sequence"/>
</dbReference>
<evidence type="ECO:0000259" key="5">
    <source>
        <dbReference type="SMART" id="SM01155"/>
    </source>
</evidence>